<gene>
    <name evidence="1" type="ORF">M9H77_31990</name>
</gene>
<name>A0ACC0A5V7_CATRO</name>
<accession>A0ACC0A5V7</accession>
<organism evidence="1 2">
    <name type="scientific">Catharanthus roseus</name>
    <name type="common">Madagascar periwinkle</name>
    <name type="synonym">Vinca rosea</name>
    <dbReference type="NCBI Taxonomy" id="4058"/>
    <lineage>
        <taxon>Eukaryota</taxon>
        <taxon>Viridiplantae</taxon>
        <taxon>Streptophyta</taxon>
        <taxon>Embryophyta</taxon>
        <taxon>Tracheophyta</taxon>
        <taxon>Spermatophyta</taxon>
        <taxon>Magnoliopsida</taxon>
        <taxon>eudicotyledons</taxon>
        <taxon>Gunneridae</taxon>
        <taxon>Pentapetalae</taxon>
        <taxon>asterids</taxon>
        <taxon>lamiids</taxon>
        <taxon>Gentianales</taxon>
        <taxon>Apocynaceae</taxon>
        <taxon>Rauvolfioideae</taxon>
        <taxon>Vinceae</taxon>
        <taxon>Catharanthinae</taxon>
        <taxon>Catharanthus</taxon>
    </lineage>
</organism>
<evidence type="ECO:0000313" key="1">
    <source>
        <dbReference type="EMBL" id="KAI5654803.1"/>
    </source>
</evidence>
<sequence length="758" mass="85927">MFSLEENTERKMKGMRINETPYVNQYLDENNDADTFKGVSCGPLDSGSFSGVFDSIGDAPSSPSLSFMTPLYDTLRHETLNPTLRYMDSGLVNQPNKERMLDAPYELGLCENLQRMQIRDERRNQCNAGTFRVDPDGVLLGFNDLSNGFGGFNEDAFHGYPMGLRQGCDVNDSMGPFPFLSKRHSSAPYSKDQLDVYMRLKKEQELQGRGYCSRDVRVQRPSGNNDTEIPWLSDSFCETQHLGVIDNSSLYSSQVFNPLVGSDLGYKFPMAKQNARAFPNDGLKLFPSLSPITNAEELGPFSYEDTFIENGKNSKSAVDKKSNHSKVQRKKQRHESELVSDGNLRYDPWKCEEVSENGSLQGTSAAIPWQLLYCSLADLRGYIYLISKHQLGCRFLQGIFEEGNREDVQIIFNEVIHHVVELMMDPFANYLIQKLMDVCSEEQILQIVLMVTKRRGELVSICMNTHGTRVVQKLIETMKSKQQISLVMIALKPGMVDLIKDMNGNHVVQRCLQCLSNEQNKFIFDAAAKFCVEIACHRHGCCVLNRCVAYSSGMYREKLVTSISGNGLLLAQDAFGNYVIQHVIELKIPYAAATLLSLFEGHYAYLSMQKFSSHVVEKCLRCLEDSRSRIIQELLSMPHFDQLLQDRFANYVIQAALEVTKGALHSLLVEAVLRYEVLRTSPYCKKIFSRNLLKKLMCWVTFRVVNFIHFESNSGLHPQSIASWGITYLAWFDAKCEVWAMLKKPLSGLALMSCQVLM</sequence>
<protein>
    <submittedName>
        <fullName evidence="1">Uncharacterized protein</fullName>
    </submittedName>
</protein>
<proteinExistence type="predicted"/>
<keyword evidence="2" id="KW-1185">Reference proteome</keyword>
<dbReference type="EMBL" id="CM044707">
    <property type="protein sequence ID" value="KAI5654803.1"/>
    <property type="molecule type" value="Genomic_DNA"/>
</dbReference>
<reference evidence="2" key="1">
    <citation type="journal article" date="2023" name="Nat. Plants">
        <title>Single-cell RNA sequencing provides a high-resolution roadmap for understanding the multicellular compartmentation of specialized metabolism.</title>
        <authorList>
            <person name="Sun S."/>
            <person name="Shen X."/>
            <person name="Li Y."/>
            <person name="Li Y."/>
            <person name="Wang S."/>
            <person name="Li R."/>
            <person name="Zhang H."/>
            <person name="Shen G."/>
            <person name="Guo B."/>
            <person name="Wei J."/>
            <person name="Xu J."/>
            <person name="St-Pierre B."/>
            <person name="Chen S."/>
            <person name="Sun C."/>
        </authorList>
    </citation>
    <scope>NUCLEOTIDE SEQUENCE [LARGE SCALE GENOMIC DNA]</scope>
</reference>
<dbReference type="Proteomes" id="UP001060085">
    <property type="component" value="Linkage Group LG07"/>
</dbReference>
<comment type="caution">
    <text evidence="1">The sequence shown here is derived from an EMBL/GenBank/DDBJ whole genome shotgun (WGS) entry which is preliminary data.</text>
</comment>
<evidence type="ECO:0000313" key="2">
    <source>
        <dbReference type="Proteomes" id="UP001060085"/>
    </source>
</evidence>